<accession>A0A1E8BLH6</accession>
<name>A0A1E8BLH6_BACMY</name>
<protein>
    <submittedName>
        <fullName evidence="1">Uncharacterized protein</fullName>
    </submittedName>
</protein>
<evidence type="ECO:0000313" key="2">
    <source>
        <dbReference type="Proteomes" id="UP000175835"/>
    </source>
</evidence>
<proteinExistence type="predicted"/>
<gene>
    <name evidence="1" type="ORF">BWGOE11_34310</name>
</gene>
<dbReference type="AlphaFoldDB" id="A0A1E8BLH6"/>
<organism evidence="1 2">
    <name type="scientific">Bacillus mycoides</name>
    <dbReference type="NCBI Taxonomy" id="1405"/>
    <lineage>
        <taxon>Bacteria</taxon>
        <taxon>Bacillati</taxon>
        <taxon>Bacillota</taxon>
        <taxon>Bacilli</taxon>
        <taxon>Bacillales</taxon>
        <taxon>Bacillaceae</taxon>
        <taxon>Bacillus</taxon>
        <taxon>Bacillus cereus group</taxon>
    </lineage>
</organism>
<evidence type="ECO:0000313" key="1">
    <source>
        <dbReference type="EMBL" id="OFD90567.1"/>
    </source>
</evidence>
<reference evidence="1 2" key="1">
    <citation type="submission" date="2016-05" db="EMBL/GenBank/DDBJ databases">
        <title>Bacillus thuringiensis and Bacillus weihenstephanensis as novel biocontrol agents of wilt causing Verticillium species.</title>
        <authorList>
            <person name="Hollensteiner J."/>
            <person name="Wemheuer F."/>
            <person name="Harting R."/>
            <person name="Kolarzyk A."/>
            <person name="Diaz-Valerio S."/>
            <person name="Poehlein A."/>
            <person name="Brzuszkiewicz E."/>
            <person name="Nesemann K."/>
            <person name="Braus-Stromeyer S."/>
            <person name="Braus G."/>
            <person name="Daniel R."/>
            <person name="Liesegang H."/>
        </authorList>
    </citation>
    <scope>NUCLEOTIDE SEQUENCE [LARGE SCALE GENOMIC DNA]</scope>
    <source>
        <strain evidence="1 2">GOE11</strain>
    </source>
</reference>
<dbReference type="EMBL" id="LXLX01000042">
    <property type="protein sequence ID" value="OFD90567.1"/>
    <property type="molecule type" value="Genomic_DNA"/>
</dbReference>
<comment type="caution">
    <text evidence="1">The sequence shown here is derived from an EMBL/GenBank/DDBJ whole genome shotgun (WGS) entry which is preliminary data.</text>
</comment>
<dbReference type="Proteomes" id="UP000175835">
    <property type="component" value="Unassembled WGS sequence"/>
</dbReference>
<sequence length="39" mass="4714">MLDKIRDQERKLFYGESYEVAKAQNKRDSIVPYDNNYCL</sequence>